<dbReference type="GO" id="GO:0007129">
    <property type="term" value="P:homologous chromosome pairing at meiosis"/>
    <property type="evidence" value="ECO:0007669"/>
    <property type="project" value="TreeGrafter"/>
</dbReference>
<keyword evidence="1" id="KW-0175">Coiled coil</keyword>
<protein>
    <recommendedName>
        <fullName evidence="5">Interactor of HORMAD1 protein 1</fullName>
    </recommendedName>
</protein>
<evidence type="ECO:0000256" key="2">
    <source>
        <dbReference type="SAM" id="MobiDB-lite"/>
    </source>
</evidence>
<evidence type="ECO:0000313" key="3">
    <source>
        <dbReference type="Ensembl" id="ENSMALP00000030153.1"/>
    </source>
</evidence>
<organism evidence="3 4">
    <name type="scientific">Monopterus albus</name>
    <name type="common">Swamp eel</name>
    <dbReference type="NCBI Taxonomy" id="43700"/>
    <lineage>
        <taxon>Eukaryota</taxon>
        <taxon>Metazoa</taxon>
        <taxon>Chordata</taxon>
        <taxon>Craniata</taxon>
        <taxon>Vertebrata</taxon>
        <taxon>Euteleostomi</taxon>
        <taxon>Actinopterygii</taxon>
        <taxon>Neopterygii</taxon>
        <taxon>Teleostei</taxon>
        <taxon>Neoteleostei</taxon>
        <taxon>Acanthomorphata</taxon>
        <taxon>Anabantaria</taxon>
        <taxon>Synbranchiformes</taxon>
        <taxon>Synbranchidae</taxon>
        <taxon>Monopterus</taxon>
    </lineage>
</organism>
<sequence length="460" mass="51399">MQPGFALVGHVAGYLKTRAHTSSFNCPIFATVSCDLNVATSSYSGFTDSQLFFGSQFWLENSQGMSQDMSVSSRNSQHSSQEASDPKFVSSYHTKPLLFGNLKDKARAFGILDKFEEDRKKAKEKTDSYTFCFNSDLLAKEYQHIRNSLNDIQQLLAGSEKNMIVCQTVAEKFDIFASTLQNNLNSLQSDMSQQFETLLSKINSQKEVLTELEKRVQKSGDGTAELGSNLQSLKNSLREEQERERNLLQEAIKMLSTLVSVPSIKPSPERVMDSAIQTSPELEQSLSNIVPDNKLKDAQSVSPSYSLVHVQGEAHPQASRRIVGKRKFTQRGHRRGKNRPLVPSQKRRHTVSDENCQPCMNCDKKQKVSKPIHEHKVVSCGSLNPDCVIPLKRETRSNETAGCVITPHGCWSQDSNSSDCLEEIKPISAESKMKTPVKPGGLWQLFDIKCNSDLGLLEDE</sequence>
<proteinExistence type="predicted"/>
<dbReference type="Proteomes" id="UP000261600">
    <property type="component" value="Unplaced"/>
</dbReference>
<feature type="compositionally biased region" description="Low complexity" evidence="2">
    <location>
        <begin position="70"/>
        <end position="83"/>
    </location>
</feature>
<evidence type="ECO:0000313" key="4">
    <source>
        <dbReference type="Proteomes" id="UP000261600"/>
    </source>
</evidence>
<dbReference type="STRING" id="43700.ENSMALP00000030153"/>
<dbReference type="Pfam" id="PF15771">
    <property type="entry name" value="IHO1"/>
    <property type="match status" value="1"/>
</dbReference>
<dbReference type="GeneID" id="109958986"/>
<dbReference type="GO" id="GO:0006310">
    <property type="term" value="P:DNA recombination"/>
    <property type="evidence" value="ECO:0007669"/>
    <property type="project" value="InterPro"/>
</dbReference>
<feature type="region of interest" description="Disordered" evidence="2">
    <location>
        <begin position="310"/>
        <end position="350"/>
    </location>
</feature>
<reference evidence="3" key="2">
    <citation type="submission" date="2025-09" db="UniProtKB">
        <authorList>
            <consortium name="Ensembl"/>
        </authorList>
    </citation>
    <scope>IDENTIFICATION</scope>
</reference>
<reference evidence="3" key="1">
    <citation type="submission" date="2025-08" db="UniProtKB">
        <authorList>
            <consortium name="Ensembl"/>
        </authorList>
    </citation>
    <scope>IDENTIFICATION</scope>
</reference>
<dbReference type="RefSeq" id="XP_020453659.1">
    <property type="nucleotide sequence ID" value="XM_020598003.1"/>
</dbReference>
<accession>A0A3Q3KKV5</accession>
<dbReference type="CTD" id="559302"/>
<dbReference type="Ensembl" id="ENSMALT00000030686.1">
    <property type="protein sequence ID" value="ENSMALP00000030153.1"/>
    <property type="gene ID" value="ENSMALG00000020852.1"/>
</dbReference>
<keyword evidence="4" id="KW-1185">Reference proteome</keyword>
<feature type="region of interest" description="Disordered" evidence="2">
    <location>
        <begin position="68"/>
        <end position="88"/>
    </location>
</feature>
<dbReference type="GO" id="GO:0042138">
    <property type="term" value="P:meiotic DNA double-strand break formation"/>
    <property type="evidence" value="ECO:0007669"/>
    <property type="project" value="InterPro"/>
</dbReference>
<evidence type="ECO:0008006" key="5">
    <source>
        <dbReference type="Google" id="ProtNLM"/>
    </source>
</evidence>
<dbReference type="KEGG" id="malb:109958986"/>
<dbReference type="PANTHER" id="PTHR35662:SF1">
    <property type="entry name" value="INTERACTOR OF HORMAD1 PROTEIN 1"/>
    <property type="match status" value="1"/>
</dbReference>
<dbReference type="GO" id="GO:0000794">
    <property type="term" value="C:condensed nuclear chromosome"/>
    <property type="evidence" value="ECO:0007669"/>
    <property type="project" value="TreeGrafter"/>
</dbReference>
<feature type="coiled-coil region" evidence="1">
    <location>
        <begin position="195"/>
        <end position="258"/>
    </location>
</feature>
<dbReference type="PANTHER" id="PTHR35662">
    <property type="entry name" value="INTERACTOR OF HORMAD1 PROTEIN 1"/>
    <property type="match status" value="1"/>
</dbReference>
<evidence type="ECO:0000256" key="1">
    <source>
        <dbReference type="SAM" id="Coils"/>
    </source>
</evidence>
<dbReference type="AlphaFoldDB" id="A0A3Q3KKV5"/>
<dbReference type="InterPro" id="IPR031529">
    <property type="entry name" value="IHO1"/>
</dbReference>
<feature type="compositionally biased region" description="Basic residues" evidence="2">
    <location>
        <begin position="322"/>
        <end position="338"/>
    </location>
</feature>
<dbReference type="OrthoDB" id="10066605at2759"/>
<name>A0A3Q3KKV5_MONAL</name>